<dbReference type="AlphaFoldDB" id="A0A8J3MUL6"/>
<dbReference type="InterPro" id="IPR025450">
    <property type="entry name" value="YndJ-like"/>
</dbReference>
<feature type="transmembrane region" description="Helical" evidence="1">
    <location>
        <begin position="273"/>
        <end position="292"/>
    </location>
</feature>
<feature type="transmembrane region" description="Helical" evidence="1">
    <location>
        <begin position="206"/>
        <end position="232"/>
    </location>
</feature>
<dbReference type="Pfam" id="PF14158">
    <property type="entry name" value="YndJ"/>
    <property type="match status" value="1"/>
</dbReference>
<feature type="transmembrane region" description="Helical" evidence="1">
    <location>
        <begin position="173"/>
        <end position="194"/>
    </location>
</feature>
<organism evidence="2 3">
    <name type="scientific">Ktedonospora formicarum</name>
    <dbReference type="NCBI Taxonomy" id="2778364"/>
    <lineage>
        <taxon>Bacteria</taxon>
        <taxon>Bacillati</taxon>
        <taxon>Chloroflexota</taxon>
        <taxon>Ktedonobacteria</taxon>
        <taxon>Ktedonobacterales</taxon>
        <taxon>Ktedonobacteraceae</taxon>
        <taxon>Ktedonospora</taxon>
    </lineage>
</organism>
<dbReference type="Proteomes" id="UP000612362">
    <property type="component" value="Unassembled WGS sequence"/>
</dbReference>
<keyword evidence="1" id="KW-0812">Transmembrane</keyword>
<keyword evidence="3" id="KW-1185">Reference proteome</keyword>
<keyword evidence="1" id="KW-0472">Membrane</keyword>
<feature type="transmembrane region" description="Helical" evidence="1">
    <location>
        <begin position="98"/>
        <end position="120"/>
    </location>
</feature>
<evidence type="ECO:0000313" key="2">
    <source>
        <dbReference type="EMBL" id="GHO47036.1"/>
    </source>
</evidence>
<feature type="transmembrane region" description="Helical" evidence="1">
    <location>
        <begin position="71"/>
        <end position="92"/>
    </location>
</feature>
<name>A0A8J3MUL6_9CHLR</name>
<evidence type="ECO:0008006" key="4">
    <source>
        <dbReference type="Google" id="ProtNLM"/>
    </source>
</evidence>
<gene>
    <name evidence="2" type="ORF">KSX_51990</name>
</gene>
<dbReference type="RefSeq" id="WP_220196359.1">
    <property type="nucleotide sequence ID" value="NZ_BNJF01000002.1"/>
</dbReference>
<evidence type="ECO:0000256" key="1">
    <source>
        <dbReference type="SAM" id="Phobius"/>
    </source>
</evidence>
<feature type="transmembrane region" description="Helical" evidence="1">
    <location>
        <begin position="12"/>
        <end position="34"/>
    </location>
</feature>
<keyword evidence="1" id="KW-1133">Transmembrane helix</keyword>
<feature type="transmembrane region" description="Helical" evidence="1">
    <location>
        <begin position="244"/>
        <end position="261"/>
    </location>
</feature>
<evidence type="ECO:0000313" key="3">
    <source>
        <dbReference type="Proteomes" id="UP000612362"/>
    </source>
</evidence>
<feature type="transmembrane region" description="Helical" evidence="1">
    <location>
        <begin position="40"/>
        <end position="59"/>
    </location>
</feature>
<dbReference type="EMBL" id="BNJF01000002">
    <property type="protein sequence ID" value="GHO47036.1"/>
    <property type="molecule type" value="Genomic_DNA"/>
</dbReference>
<sequence>MSLHRNKRVRWSWISPGFGGGIWGGIVCARLLSWTQLNDLEIVLLLALFVITPLALPFVFSQQAGPLFSKWTALVVFLQPLAAILGGAAFFLPTGPLAATFASVWGGFTGLLALLSLVQFCQMLRKKHCPSLAELCLAGALLYLPAGGAWMMLACWGLQPLGFGVHTDLLTAVHFHVIPLTALVITGLTGQALHNNLVTCRGVYWMAYRTAAFGVLINPLLVAAGLTAAQITGLPDLDTTPADLLALSLLLLALLGLRFVVPTTVSRFAQMFMALSYLTVFFTMLVAGAYALGVATGAWTFTIAQMIAIHGLENALLFGCGGLLGWRLRTKQRSSGGEECAC</sequence>
<feature type="transmembrane region" description="Helical" evidence="1">
    <location>
        <begin position="298"/>
        <end position="326"/>
    </location>
</feature>
<protein>
    <recommendedName>
        <fullName evidence="4">YndJ-like protein</fullName>
    </recommendedName>
</protein>
<feature type="transmembrane region" description="Helical" evidence="1">
    <location>
        <begin position="132"/>
        <end position="153"/>
    </location>
</feature>
<proteinExistence type="predicted"/>
<reference evidence="2" key="1">
    <citation type="submission" date="2020-10" db="EMBL/GenBank/DDBJ databases">
        <title>Taxonomic study of unclassified bacteria belonging to the class Ktedonobacteria.</title>
        <authorList>
            <person name="Yabe S."/>
            <person name="Wang C.M."/>
            <person name="Zheng Y."/>
            <person name="Sakai Y."/>
            <person name="Cavaletti L."/>
            <person name="Monciardini P."/>
            <person name="Donadio S."/>
        </authorList>
    </citation>
    <scope>NUCLEOTIDE SEQUENCE</scope>
    <source>
        <strain evidence="2">SOSP1-1</strain>
    </source>
</reference>
<comment type="caution">
    <text evidence="2">The sequence shown here is derived from an EMBL/GenBank/DDBJ whole genome shotgun (WGS) entry which is preliminary data.</text>
</comment>
<accession>A0A8J3MUL6</accession>